<sequence length="135" mass="14826">MKPAHYALREYQQNQLDAGVAYADPHTLIAMLFDGLQDRIAVAKGSIGRGAYGEKARVIGNAIEILNYLQSCLDPGQGGDIAINLDRLYGYMIERLFLASSRNDIAMLDEVGDLVREIKEGWDGIREVVRAGALS</sequence>
<evidence type="ECO:0000313" key="7">
    <source>
        <dbReference type="EMBL" id="SMF95718.1"/>
    </source>
</evidence>
<keyword evidence="4 6" id="KW-1005">Bacterial flagellum biogenesis</keyword>
<dbReference type="InterPro" id="IPR036584">
    <property type="entry name" value="FliS_sf"/>
</dbReference>
<evidence type="ECO:0000256" key="2">
    <source>
        <dbReference type="ARBA" id="ARBA00008787"/>
    </source>
</evidence>
<dbReference type="RefSeq" id="WP_085214172.1">
    <property type="nucleotide sequence ID" value="NZ_FXAM01000001.1"/>
</dbReference>
<dbReference type="SUPFAM" id="SSF101116">
    <property type="entry name" value="Flagellar export chaperone FliS"/>
    <property type="match status" value="1"/>
</dbReference>
<gene>
    <name evidence="7" type="ORF">SAMN02949497_3092</name>
</gene>
<accession>A0A1Y6CYH1</accession>
<dbReference type="GO" id="GO:0071973">
    <property type="term" value="P:bacterial-type flagellum-dependent cell motility"/>
    <property type="evidence" value="ECO:0007669"/>
    <property type="project" value="TreeGrafter"/>
</dbReference>
<comment type="subcellular location">
    <subcellularLocation>
        <location evidence="1 6">Cytoplasm</location>
        <location evidence="1 6">Cytosol</location>
    </subcellularLocation>
</comment>
<evidence type="ECO:0000256" key="1">
    <source>
        <dbReference type="ARBA" id="ARBA00004514"/>
    </source>
</evidence>
<proteinExistence type="inferred from homology"/>
<comment type="similarity">
    <text evidence="2 6">Belongs to the FliS family.</text>
</comment>
<dbReference type="STRING" id="1760988.SAMN02949497_3092"/>
<evidence type="ECO:0000256" key="6">
    <source>
        <dbReference type="PIRNR" id="PIRNR039090"/>
    </source>
</evidence>
<dbReference type="CDD" id="cd16098">
    <property type="entry name" value="FliS"/>
    <property type="match status" value="1"/>
</dbReference>
<dbReference type="AlphaFoldDB" id="A0A1Y6CYH1"/>
<dbReference type="PANTHER" id="PTHR34773">
    <property type="entry name" value="FLAGELLAR SECRETION CHAPERONE FLIS"/>
    <property type="match status" value="1"/>
</dbReference>
<evidence type="ECO:0000256" key="5">
    <source>
        <dbReference type="ARBA" id="ARBA00023186"/>
    </source>
</evidence>
<keyword evidence="7" id="KW-0969">Cilium</keyword>
<dbReference type="Proteomes" id="UP000192923">
    <property type="component" value="Unassembled WGS sequence"/>
</dbReference>
<evidence type="ECO:0000256" key="3">
    <source>
        <dbReference type="ARBA" id="ARBA00022490"/>
    </source>
</evidence>
<protein>
    <recommendedName>
        <fullName evidence="6">Flagellar secretion chaperone FliS</fullName>
    </recommendedName>
</protein>
<keyword evidence="3 6" id="KW-0963">Cytoplasm</keyword>
<dbReference type="Pfam" id="PF02561">
    <property type="entry name" value="FliS"/>
    <property type="match status" value="1"/>
</dbReference>
<keyword evidence="7" id="KW-0966">Cell projection</keyword>
<keyword evidence="5" id="KW-0143">Chaperone</keyword>
<dbReference type="PANTHER" id="PTHR34773:SF1">
    <property type="entry name" value="FLAGELLAR SECRETION CHAPERONE FLIS"/>
    <property type="match status" value="1"/>
</dbReference>
<dbReference type="PIRSF" id="PIRSF039090">
    <property type="entry name" value="Flis"/>
    <property type="match status" value="1"/>
</dbReference>
<dbReference type="OrthoDB" id="9792010at2"/>
<dbReference type="Gene3D" id="1.20.120.340">
    <property type="entry name" value="Flagellar protein FliS"/>
    <property type="match status" value="1"/>
</dbReference>
<dbReference type="GO" id="GO:0044780">
    <property type="term" value="P:bacterial-type flagellum assembly"/>
    <property type="evidence" value="ECO:0007669"/>
    <property type="project" value="InterPro"/>
</dbReference>
<dbReference type="EMBL" id="FXAM01000001">
    <property type="protein sequence ID" value="SMF95718.1"/>
    <property type="molecule type" value="Genomic_DNA"/>
</dbReference>
<reference evidence="7 8" key="1">
    <citation type="submission" date="2016-12" db="EMBL/GenBank/DDBJ databases">
        <authorList>
            <person name="Song W.-J."/>
            <person name="Kurnit D.M."/>
        </authorList>
    </citation>
    <scope>NUCLEOTIDE SEQUENCE [LARGE SCALE GENOMIC DNA]</scope>
    <source>
        <strain evidence="7 8">175</strain>
    </source>
</reference>
<keyword evidence="8" id="KW-1185">Reference proteome</keyword>
<organism evidence="7 8">
    <name type="scientific">Methylomagnum ishizawai</name>
    <dbReference type="NCBI Taxonomy" id="1760988"/>
    <lineage>
        <taxon>Bacteria</taxon>
        <taxon>Pseudomonadati</taxon>
        <taxon>Pseudomonadota</taxon>
        <taxon>Gammaproteobacteria</taxon>
        <taxon>Methylococcales</taxon>
        <taxon>Methylococcaceae</taxon>
        <taxon>Methylomagnum</taxon>
    </lineage>
</organism>
<evidence type="ECO:0000313" key="8">
    <source>
        <dbReference type="Proteomes" id="UP000192923"/>
    </source>
</evidence>
<dbReference type="GO" id="GO:0005829">
    <property type="term" value="C:cytosol"/>
    <property type="evidence" value="ECO:0007669"/>
    <property type="project" value="UniProtKB-SubCell"/>
</dbReference>
<keyword evidence="7" id="KW-0282">Flagellum</keyword>
<dbReference type="InterPro" id="IPR003713">
    <property type="entry name" value="FliS"/>
</dbReference>
<evidence type="ECO:0000256" key="4">
    <source>
        <dbReference type="ARBA" id="ARBA00022795"/>
    </source>
</evidence>
<name>A0A1Y6CYH1_9GAMM</name>
<dbReference type="NCBIfam" id="TIGR00208">
    <property type="entry name" value="fliS"/>
    <property type="match status" value="1"/>
</dbReference>